<comment type="caution">
    <text evidence="11">The sequence shown here is derived from an EMBL/GenBank/DDBJ whole genome shotgun (WGS) entry which is preliminary data.</text>
</comment>
<dbReference type="EMBL" id="JARMAB010000004">
    <property type="protein sequence ID" value="MED1202066.1"/>
    <property type="molecule type" value="Genomic_DNA"/>
</dbReference>
<accession>A0ABU6MBP5</accession>
<dbReference type="Proteomes" id="UP001341444">
    <property type="component" value="Unassembled WGS sequence"/>
</dbReference>
<protein>
    <recommendedName>
        <fullName evidence="10">Flagellar protein FliL</fullName>
    </recommendedName>
</protein>
<evidence type="ECO:0000256" key="4">
    <source>
        <dbReference type="ARBA" id="ARBA00022475"/>
    </source>
</evidence>
<keyword evidence="7 10" id="KW-0283">Flagellar rotation</keyword>
<dbReference type="PANTHER" id="PTHR35091:SF2">
    <property type="entry name" value="FLAGELLAR PROTEIN FLIL"/>
    <property type="match status" value="1"/>
</dbReference>
<evidence type="ECO:0000256" key="1">
    <source>
        <dbReference type="ARBA" id="ARBA00002254"/>
    </source>
</evidence>
<evidence type="ECO:0000256" key="8">
    <source>
        <dbReference type="ARBA" id="ARBA00022989"/>
    </source>
</evidence>
<sequence>MRNSLLKKMAIILTIILLVGVIAYVLLNKLNHSSGNKTPSIDEIVKYSIDVPELTTNLMNGSYIRISFKLETNSSSARDELNKRLFQVNDMIIDQLSQMTSNELEQKNGKDKLKLALMQRINQVMQSGKVVNVYITSYMIQ</sequence>
<evidence type="ECO:0000256" key="3">
    <source>
        <dbReference type="ARBA" id="ARBA00008281"/>
    </source>
</evidence>
<evidence type="ECO:0000256" key="7">
    <source>
        <dbReference type="ARBA" id="ARBA00022779"/>
    </source>
</evidence>
<dbReference type="RefSeq" id="WP_066264665.1">
    <property type="nucleotide sequence ID" value="NZ_JARMAB010000004.1"/>
</dbReference>
<evidence type="ECO:0000313" key="12">
    <source>
        <dbReference type="Proteomes" id="UP001341444"/>
    </source>
</evidence>
<dbReference type="InterPro" id="IPR005503">
    <property type="entry name" value="FliL"/>
</dbReference>
<evidence type="ECO:0000313" key="11">
    <source>
        <dbReference type="EMBL" id="MED1202066.1"/>
    </source>
</evidence>
<keyword evidence="11" id="KW-0969">Cilium</keyword>
<evidence type="ECO:0000256" key="2">
    <source>
        <dbReference type="ARBA" id="ARBA00004162"/>
    </source>
</evidence>
<keyword evidence="9 10" id="KW-0472">Membrane</keyword>
<dbReference type="NCBIfam" id="NF005826">
    <property type="entry name" value="PRK07718.1"/>
    <property type="match status" value="1"/>
</dbReference>
<comment type="function">
    <text evidence="1 10">Controls the rotational direction of flagella during chemotaxis.</text>
</comment>
<keyword evidence="4 10" id="KW-1003">Cell membrane</keyword>
<keyword evidence="11" id="KW-0966">Cell projection</keyword>
<evidence type="ECO:0000256" key="10">
    <source>
        <dbReference type="RuleBase" id="RU364125"/>
    </source>
</evidence>
<comment type="subcellular location">
    <subcellularLocation>
        <location evidence="2">Cell membrane</location>
        <topology evidence="2">Single-pass membrane protein</topology>
    </subcellularLocation>
</comment>
<gene>
    <name evidence="11" type="primary">fliL</name>
    <name evidence="11" type="ORF">P4T90_03045</name>
</gene>
<proteinExistence type="inferred from homology"/>
<name>A0ABU6MBP5_9BACI</name>
<organism evidence="11 12">
    <name type="scientific">Heyndrickxia acidicola</name>
    <dbReference type="NCBI Taxonomy" id="209389"/>
    <lineage>
        <taxon>Bacteria</taxon>
        <taxon>Bacillati</taxon>
        <taxon>Bacillota</taxon>
        <taxon>Bacilli</taxon>
        <taxon>Bacillales</taxon>
        <taxon>Bacillaceae</taxon>
        <taxon>Heyndrickxia</taxon>
    </lineage>
</organism>
<keyword evidence="8" id="KW-1133">Transmembrane helix</keyword>
<evidence type="ECO:0000256" key="6">
    <source>
        <dbReference type="ARBA" id="ARBA00022692"/>
    </source>
</evidence>
<comment type="similarity">
    <text evidence="3 10">Belongs to the FliL family.</text>
</comment>
<keyword evidence="12" id="KW-1185">Reference proteome</keyword>
<keyword evidence="11" id="KW-0282">Flagellum</keyword>
<evidence type="ECO:0000256" key="9">
    <source>
        <dbReference type="ARBA" id="ARBA00023136"/>
    </source>
</evidence>
<dbReference type="Pfam" id="PF03748">
    <property type="entry name" value="FliL"/>
    <property type="match status" value="1"/>
</dbReference>
<reference evidence="11 12" key="1">
    <citation type="submission" date="2023-03" db="EMBL/GenBank/DDBJ databases">
        <title>Bacillus Genome Sequencing.</title>
        <authorList>
            <person name="Dunlap C."/>
        </authorList>
    </citation>
    <scope>NUCLEOTIDE SEQUENCE [LARGE SCALE GENOMIC DNA]</scope>
    <source>
        <strain evidence="11 12">B-23453</strain>
    </source>
</reference>
<evidence type="ECO:0000256" key="5">
    <source>
        <dbReference type="ARBA" id="ARBA00022500"/>
    </source>
</evidence>
<keyword evidence="5 10" id="KW-0145">Chemotaxis</keyword>
<keyword evidence="6" id="KW-0812">Transmembrane</keyword>
<dbReference type="PANTHER" id="PTHR35091">
    <property type="entry name" value="FLAGELLAR PROTEIN FLIL"/>
    <property type="match status" value="1"/>
</dbReference>